<dbReference type="Proteomes" id="UP000289734">
    <property type="component" value="Unassembled WGS sequence"/>
</dbReference>
<comment type="caution">
    <text evidence="1">The sequence shown here is derived from an EMBL/GenBank/DDBJ whole genome shotgun (WGS) entry which is preliminary data.</text>
</comment>
<dbReference type="Pfam" id="PF14121">
    <property type="entry name" value="Porin_10"/>
    <property type="match status" value="1"/>
</dbReference>
<dbReference type="EMBL" id="SBKQ01000005">
    <property type="protein sequence ID" value="RXR33115.1"/>
    <property type="molecule type" value="Genomic_DNA"/>
</dbReference>
<evidence type="ECO:0000313" key="1">
    <source>
        <dbReference type="EMBL" id="RXR33115.1"/>
    </source>
</evidence>
<dbReference type="AlphaFoldDB" id="A0A4Q1KTV9"/>
<reference evidence="2" key="1">
    <citation type="submission" date="2019-01" db="EMBL/GenBank/DDBJ databases">
        <title>Cytophagaceae bacterium strain CAR-16.</title>
        <authorList>
            <person name="Chen W.-M."/>
        </authorList>
    </citation>
    <scope>NUCLEOTIDE SEQUENCE [LARGE SCALE GENOMIC DNA]</scope>
    <source>
        <strain evidence="2">ICH-30</strain>
    </source>
</reference>
<accession>A0A4Q1KTV9</accession>
<dbReference type="RefSeq" id="WP_129463959.1">
    <property type="nucleotide sequence ID" value="NZ_SBKQ01000005.1"/>
</dbReference>
<evidence type="ECO:0008006" key="3">
    <source>
        <dbReference type="Google" id="ProtNLM"/>
    </source>
</evidence>
<keyword evidence="2" id="KW-1185">Reference proteome</keyword>
<gene>
    <name evidence="1" type="ORF">EQG68_06405</name>
</gene>
<dbReference type="InterPro" id="IPR025631">
    <property type="entry name" value="Porin_10"/>
</dbReference>
<sequence>MKYLIVVFFFYCNVFSQVREEKVLKEVPVRTNNRITNNSPSSFDDSKDKKVASIAKISEYKIITIERDTTHYDTSLTIQKEYKYNYLRKDIFGLQQFANEGQTYTTLDFGLTQFNPYPEIGLTGKHFNFLTANDILYYHVPTPLTELYFKTVMEQGQNLDAFITLNTSERLNFSIAYKGLRSLGKYINQLSSTGNFRFSTSYQTKSNRYQLKAHFTAQDILNGENGGIINLEDFEGGEEDFRNRARVQVYLNDAESLLKGNRYFYDHYFRINKNDAQNNLYLHHQLNYEHKFFNYKQSTIATTIISDEGNRVVNRFGDSYVLSNINDENRYNRLYNKIGALYENKLLGEFQFFLEDFRFNYFYNRVIVQNDQLIPSNLSDEIQSVGGQYTYQKNKWNGKFSYSTSITDQSLSNLDAKLLFKYNDKNSFDFRFQNLNRLPNHTFSLFQSSYVNYNWVNTFKNEKINNIEVKAKTQWLDSAIQLTTLNDFLYFGQVTSSEDQLLVSPKQYDNTINYLSIKAGKDIKFWKLGFDNTVLYQKVDQEDDILNVPELTLRSTLYFSGHFFKKALFLQTGVTVNYFSKYFANDYNPVIADFYVQNTQEIGDFPMIDFFVNAKIKTARIYLKAEHFNAAMTGFNYYSAPNNPYRDFIVRFGLEWNFFL</sequence>
<proteinExistence type="predicted"/>
<dbReference type="OrthoDB" id="9812454at2"/>
<evidence type="ECO:0000313" key="2">
    <source>
        <dbReference type="Proteomes" id="UP000289734"/>
    </source>
</evidence>
<organism evidence="1 2">
    <name type="scientific">Flavobacterium piscinae</name>
    <dbReference type="NCBI Taxonomy" id="2506424"/>
    <lineage>
        <taxon>Bacteria</taxon>
        <taxon>Pseudomonadati</taxon>
        <taxon>Bacteroidota</taxon>
        <taxon>Flavobacteriia</taxon>
        <taxon>Flavobacteriales</taxon>
        <taxon>Flavobacteriaceae</taxon>
        <taxon>Flavobacterium</taxon>
    </lineage>
</organism>
<protein>
    <recommendedName>
        <fullName evidence="3">Porin</fullName>
    </recommendedName>
</protein>
<name>A0A4Q1KTV9_9FLAO</name>